<dbReference type="EMBL" id="JBEPMU010000009">
    <property type="protein sequence ID" value="MET3654755.1"/>
    <property type="molecule type" value="Genomic_DNA"/>
</dbReference>
<protein>
    <submittedName>
        <fullName evidence="1">Zn-binding protein involved in type VI secretion</fullName>
    </submittedName>
</protein>
<dbReference type="Gene3D" id="2.60.200.60">
    <property type="match status" value="1"/>
</dbReference>
<accession>A0ABV2K0Z5</accession>
<dbReference type="CDD" id="cd14743">
    <property type="entry name" value="PAAR_CT_1"/>
    <property type="match status" value="1"/>
</dbReference>
<proteinExistence type="predicted"/>
<evidence type="ECO:0000313" key="2">
    <source>
        <dbReference type="Proteomes" id="UP001549184"/>
    </source>
</evidence>
<evidence type="ECO:0000313" key="1">
    <source>
        <dbReference type="EMBL" id="MET3654755.1"/>
    </source>
</evidence>
<dbReference type="RefSeq" id="WP_354016097.1">
    <property type="nucleotide sequence ID" value="NZ_JBEPMU010000009.1"/>
</dbReference>
<sequence>MPAIVLIGNRHACPIHGDGTVTTGTAGVTVNGRAAACIGDHISCGAVITTGSSSTFGGQGIAYVGCQTSHGGTLVEGDDSWQLD</sequence>
<organism evidence="1 2">
    <name type="scientific">Dyella japonica</name>
    <dbReference type="NCBI Taxonomy" id="231455"/>
    <lineage>
        <taxon>Bacteria</taxon>
        <taxon>Pseudomonadati</taxon>
        <taxon>Pseudomonadota</taxon>
        <taxon>Gammaproteobacteria</taxon>
        <taxon>Lysobacterales</taxon>
        <taxon>Rhodanobacteraceae</taxon>
        <taxon>Dyella</taxon>
    </lineage>
</organism>
<keyword evidence="2" id="KW-1185">Reference proteome</keyword>
<gene>
    <name evidence="1" type="ORF">ABIC75_004503</name>
</gene>
<dbReference type="Pfam" id="PF05488">
    <property type="entry name" value="PAAR_motif"/>
    <property type="match status" value="1"/>
</dbReference>
<reference evidence="1 2" key="1">
    <citation type="submission" date="2024-06" db="EMBL/GenBank/DDBJ databases">
        <title>Sorghum-associated microbial communities from plants grown in Nebraska, USA.</title>
        <authorList>
            <person name="Schachtman D."/>
        </authorList>
    </citation>
    <scope>NUCLEOTIDE SEQUENCE [LARGE SCALE GENOMIC DNA]</scope>
    <source>
        <strain evidence="1 2">1073</strain>
    </source>
</reference>
<comment type="caution">
    <text evidence="1">The sequence shown here is derived from an EMBL/GenBank/DDBJ whole genome shotgun (WGS) entry which is preliminary data.</text>
</comment>
<name>A0ABV2K0Z5_9GAMM</name>
<dbReference type="InterPro" id="IPR008727">
    <property type="entry name" value="PAAR_motif"/>
</dbReference>
<dbReference type="Proteomes" id="UP001549184">
    <property type="component" value="Unassembled WGS sequence"/>
</dbReference>